<dbReference type="InterPro" id="IPR036188">
    <property type="entry name" value="FAD/NAD-bd_sf"/>
</dbReference>
<organism evidence="9 10">
    <name type="scientific">Luteolibacter soli</name>
    <dbReference type="NCBI Taxonomy" id="3135280"/>
    <lineage>
        <taxon>Bacteria</taxon>
        <taxon>Pseudomonadati</taxon>
        <taxon>Verrucomicrobiota</taxon>
        <taxon>Verrucomicrobiia</taxon>
        <taxon>Verrucomicrobiales</taxon>
        <taxon>Verrucomicrobiaceae</taxon>
        <taxon>Luteolibacter</taxon>
    </lineage>
</organism>
<dbReference type="PRINTS" id="PR01001">
    <property type="entry name" value="FADG3PDH"/>
</dbReference>
<dbReference type="PANTHER" id="PTHR11985:SF35">
    <property type="entry name" value="ANAEROBIC GLYCEROL-3-PHOSPHATE DEHYDROGENASE SUBUNIT A"/>
    <property type="match status" value="1"/>
</dbReference>
<accession>A0ABU9B170</accession>
<dbReference type="SUPFAM" id="SSF51905">
    <property type="entry name" value="FAD/NAD(P)-binding domain"/>
    <property type="match status" value="1"/>
</dbReference>
<dbReference type="Pfam" id="PF16901">
    <property type="entry name" value="DAO_C"/>
    <property type="match status" value="1"/>
</dbReference>
<reference evidence="9 10" key="1">
    <citation type="submission" date="2024-04" db="EMBL/GenBank/DDBJ databases">
        <title>Luteolibacter sp. isolated from soil.</title>
        <authorList>
            <person name="An J."/>
        </authorList>
    </citation>
    <scope>NUCLEOTIDE SEQUENCE [LARGE SCALE GENOMIC DNA]</scope>
    <source>
        <strain evidence="9 10">Y139</strain>
    </source>
</reference>
<keyword evidence="5" id="KW-0274">FAD</keyword>
<evidence type="ECO:0000313" key="9">
    <source>
        <dbReference type="EMBL" id="MEK7953774.1"/>
    </source>
</evidence>
<comment type="caution">
    <text evidence="9">The sequence shown here is derived from an EMBL/GenBank/DDBJ whole genome shotgun (WGS) entry which is preliminary data.</text>
</comment>
<dbReference type="EMBL" id="JBBUKT010000013">
    <property type="protein sequence ID" value="MEK7953774.1"/>
    <property type="molecule type" value="Genomic_DNA"/>
</dbReference>
<dbReference type="Gene3D" id="1.10.8.870">
    <property type="entry name" value="Alpha-glycerophosphate oxidase, cap domain"/>
    <property type="match status" value="1"/>
</dbReference>
<keyword evidence="6 9" id="KW-0560">Oxidoreductase</keyword>
<dbReference type="InterPro" id="IPR000447">
    <property type="entry name" value="G3P_DH_FAD-dep"/>
</dbReference>
<proteinExistence type="inferred from homology"/>
<dbReference type="EC" id="1.-.-.-" evidence="9"/>
<dbReference type="InterPro" id="IPR038299">
    <property type="entry name" value="DAO_C_sf"/>
</dbReference>
<evidence type="ECO:0000256" key="5">
    <source>
        <dbReference type="ARBA" id="ARBA00022827"/>
    </source>
</evidence>
<name>A0ABU9B170_9BACT</name>
<keyword evidence="10" id="KW-1185">Reference proteome</keyword>
<evidence type="ECO:0000313" key="10">
    <source>
        <dbReference type="Proteomes" id="UP001371305"/>
    </source>
</evidence>
<comment type="similarity">
    <text evidence="2">Belongs to the FAD-dependent glycerol-3-phosphate dehydrogenase family.</text>
</comment>
<keyword evidence="3" id="KW-0285">Flavoprotein</keyword>
<dbReference type="Pfam" id="PF01266">
    <property type="entry name" value="DAO"/>
    <property type="match status" value="1"/>
</dbReference>
<dbReference type="Gene3D" id="3.30.9.10">
    <property type="entry name" value="D-Amino Acid Oxidase, subunit A, domain 2"/>
    <property type="match status" value="1"/>
</dbReference>
<keyword evidence="4" id="KW-0319">Glycerol metabolism</keyword>
<comment type="cofactor">
    <cofactor evidence="1">
        <name>FAD</name>
        <dbReference type="ChEBI" id="CHEBI:57692"/>
    </cofactor>
</comment>
<dbReference type="InterPro" id="IPR006076">
    <property type="entry name" value="FAD-dep_OxRdtase"/>
</dbReference>
<evidence type="ECO:0000259" key="7">
    <source>
        <dbReference type="Pfam" id="PF01266"/>
    </source>
</evidence>
<dbReference type="GO" id="GO:0016491">
    <property type="term" value="F:oxidoreductase activity"/>
    <property type="evidence" value="ECO:0007669"/>
    <property type="project" value="UniProtKB-KW"/>
</dbReference>
<dbReference type="Gene3D" id="3.50.50.60">
    <property type="entry name" value="FAD/NAD(P)-binding domain"/>
    <property type="match status" value="1"/>
</dbReference>
<feature type="domain" description="FAD dependent oxidoreductase" evidence="7">
    <location>
        <begin position="16"/>
        <end position="372"/>
    </location>
</feature>
<dbReference type="PANTHER" id="PTHR11985">
    <property type="entry name" value="GLYCEROL-3-PHOSPHATE DEHYDROGENASE"/>
    <property type="match status" value="1"/>
</dbReference>
<dbReference type="Proteomes" id="UP001371305">
    <property type="component" value="Unassembled WGS sequence"/>
</dbReference>
<evidence type="ECO:0000256" key="3">
    <source>
        <dbReference type="ARBA" id="ARBA00022630"/>
    </source>
</evidence>
<dbReference type="RefSeq" id="WP_341407540.1">
    <property type="nucleotide sequence ID" value="NZ_JBBUKT010000013.1"/>
</dbReference>
<evidence type="ECO:0000256" key="6">
    <source>
        <dbReference type="ARBA" id="ARBA00023002"/>
    </source>
</evidence>
<protein>
    <submittedName>
        <fullName evidence="9">Glycerol-3-phosphate dehydrogenase/oxidase</fullName>
        <ecNumber evidence="9">1.-.-.-</ecNumber>
    </submittedName>
</protein>
<gene>
    <name evidence="9" type="ORF">WKV53_24880</name>
</gene>
<evidence type="ECO:0000256" key="4">
    <source>
        <dbReference type="ARBA" id="ARBA00022798"/>
    </source>
</evidence>
<dbReference type="InterPro" id="IPR031656">
    <property type="entry name" value="DAO_C"/>
</dbReference>
<evidence type="ECO:0000259" key="8">
    <source>
        <dbReference type="Pfam" id="PF16901"/>
    </source>
</evidence>
<evidence type="ECO:0000256" key="2">
    <source>
        <dbReference type="ARBA" id="ARBA00007330"/>
    </source>
</evidence>
<feature type="domain" description="Alpha-glycerophosphate oxidase C-terminal" evidence="8">
    <location>
        <begin position="393"/>
        <end position="493"/>
    </location>
</feature>
<evidence type="ECO:0000256" key="1">
    <source>
        <dbReference type="ARBA" id="ARBA00001974"/>
    </source>
</evidence>
<sequence length="512" mass="55182">MNRSDHLAALESEDFDLCIVGGGATGLGAAVDAAARGHRVALVEQSDFAKGTSSRSTKLVHGGVRYLKQGNVSLVLEALRERGRLARNAPHLVKDLPFVIPTYHWWEGPFYGIGMKVYDALAGKLGFGPSHHLSREETLARIPTIETEGLTGGVVYHDGQFDDARLAIHLAMTADDLGAKLANYVRCVSLVKEGGRICGIEALDLESGRSFKIRARAVINATGVFVDELRRADDPSSPEIVAVSQGVHLVLPKDFLPGDSAIMIPKTADGRVLFAVPWHDRVVLGTTDTPLAEKSLEPRALQEEVDFLMTHAARYLSRDPKPEDVLSVFAGLRPLVKAGGGGNTASLSRDHTILIGDSGLITITGGKWTTYRKMGEDVIDRAEEVAGLEKVPCRTMELPVHGATTEEVSEVCLRPYGSDAAAIRTMGDAGRVYPALDLRVGEVRWHARAEMARTVEDVLARRSRALLLDARASIEASPAVAAILAEELGNDAAWQVSQSARFSELAKGYLFG</sequence>